<dbReference type="AlphaFoldDB" id="A0AAE0ZTY5"/>
<evidence type="ECO:0000256" key="1">
    <source>
        <dbReference type="SAM" id="MobiDB-lite"/>
    </source>
</evidence>
<proteinExistence type="predicted"/>
<gene>
    <name evidence="4" type="ORF">RRG08_007240</name>
</gene>
<feature type="region of interest" description="Disordered" evidence="1">
    <location>
        <begin position="152"/>
        <end position="197"/>
    </location>
</feature>
<comment type="caution">
    <text evidence="4">The sequence shown here is derived from an EMBL/GenBank/DDBJ whole genome shotgun (WGS) entry which is preliminary data.</text>
</comment>
<feature type="chain" id="PRO_5041997222" evidence="3">
    <location>
        <begin position="25"/>
        <end position="298"/>
    </location>
</feature>
<feature type="signal peptide" evidence="3">
    <location>
        <begin position="1"/>
        <end position="24"/>
    </location>
</feature>
<feature type="compositionally biased region" description="Low complexity" evidence="1">
    <location>
        <begin position="178"/>
        <end position="191"/>
    </location>
</feature>
<keyword evidence="2" id="KW-1133">Transmembrane helix</keyword>
<evidence type="ECO:0000313" key="5">
    <source>
        <dbReference type="Proteomes" id="UP001283361"/>
    </source>
</evidence>
<keyword evidence="5" id="KW-1185">Reference proteome</keyword>
<dbReference type="EMBL" id="JAWDGP010003379">
    <property type="protein sequence ID" value="KAK3774881.1"/>
    <property type="molecule type" value="Genomic_DNA"/>
</dbReference>
<evidence type="ECO:0000256" key="2">
    <source>
        <dbReference type="SAM" id="Phobius"/>
    </source>
</evidence>
<feature type="transmembrane region" description="Helical" evidence="2">
    <location>
        <begin position="216"/>
        <end position="242"/>
    </location>
</feature>
<keyword evidence="2" id="KW-0812">Transmembrane</keyword>
<protein>
    <submittedName>
        <fullName evidence="4">Uncharacterized protein</fullName>
    </submittedName>
</protein>
<accession>A0AAE0ZTY5</accession>
<sequence length="298" mass="33097">MSQTDLKAICVLATLFVIVSITSSNPVSKDKDQQQLNGLTTEQDWKSPLAITIRPTHKTATTLSSLEREIIAFMNDFEDENKQTSESSYILTTVKTPKTTPEGEDALVDEVIEFMKTAEEEDMTSLKPQDNLWQDVTRENLELNSLAITTSHKDISSHSTPQPAAMKDFSTTRTGQNSAETSSKYSTTSYEPVEKNDTSEVVKMESMQETIIDTKIILIIGAIAAGLLVVLMVVVLFAIFCCPKSSKNKGMYLNSDFNRWDPQLLRPSQKSVDTFIFGTPIPSISEMIKAQECSQNST</sequence>
<keyword evidence="2" id="KW-0472">Membrane</keyword>
<organism evidence="4 5">
    <name type="scientific">Elysia crispata</name>
    <name type="common">lettuce slug</name>
    <dbReference type="NCBI Taxonomy" id="231223"/>
    <lineage>
        <taxon>Eukaryota</taxon>
        <taxon>Metazoa</taxon>
        <taxon>Spiralia</taxon>
        <taxon>Lophotrochozoa</taxon>
        <taxon>Mollusca</taxon>
        <taxon>Gastropoda</taxon>
        <taxon>Heterobranchia</taxon>
        <taxon>Euthyneura</taxon>
        <taxon>Panpulmonata</taxon>
        <taxon>Sacoglossa</taxon>
        <taxon>Placobranchoidea</taxon>
        <taxon>Plakobranchidae</taxon>
        <taxon>Elysia</taxon>
    </lineage>
</organism>
<keyword evidence="3" id="KW-0732">Signal</keyword>
<dbReference type="Proteomes" id="UP001283361">
    <property type="component" value="Unassembled WGS sequence"/>
</dbReference>
<name>A0AAE0ZTY5_9GAST</name>
<evidence type="ECO:0000256" key="3">
    <source>
        <dbReference type="SAM" id="SignalP"/>
    </source>
</evidence>
<evidence type="ECO:0000313" key="4">
    <source>
        <dbReference type="EMBL" id="KAK3774881.1"/>
    </source>
</evidence>
<reference evidence="4" key="1">
    <citation type="journal article" date="2023" name="G3 (Bethesda)">
        <title>A reference genome for the long-term kleptoplast-retaining sea slug Elysia crispata morphotype clarki.</title>
        <authorList>
            <person name="Eastman K.E."/>
            <person name="Pendleton A.L."/>
            <person name="Shaikh M.A."/>
            <person name="Suttiyut T."/>
            <person name="Ogas R."/>
            <person name="Tomko P."/>
            <person name="Gavelis G."/>
            <person name="Widhalm J.R."/>
            <person name="Wisecaver J.H."/>
        </authorList>
    </citation>
    <scope>NUCLEOTIDE SEQUENCE</scope>
    <source>
        <strain evidence="4">ECLA1</strain>
    </source>
</reference>